<dbReference type="Pfam" id="PF02600">
    <property type="entry name" value="DsbB"/>
    <property type="match status" value="1"/>
</dbReference>
<evidence type="ECO:0000256" key="11">
    <source>
        <dbReference type="ARBA" id="ARBA00023284"/>
    </source>
</evidence>
<keyword evidence="10" id="KW-0143">Chaperone</keyword>
<keyword evidence="7" id="KW-0560">Oxidoreductase</keyword>
<keyword evidence="6 12" id="KW-1133">Transmembrane helix</keyword>
<dbReference type="PANTHER" id="PTHR43469:SF1">
    <property type="entry name" value="SPBETA PROPHAGE-DERIVED DISULFIDE BOND FORMATION PROTEIN B"/>
    <property type="match status" value="1"/>
</dbReference>
<dbReference type="AlphaFoldDB" id="A0A1F5NRX8"/>
<feature type="transmembrane region" description="Helical" evidence="12">
    <location>
        <begin position="39"/>
        <end position="57"/>
    </location>
</feature>
<dbReference type="GO" id="GO:0006457">
    <property type="term" value="P:protein folding"/>
    <property type="evidence" value="ECO:0007669"/>
    <property type="project" value="InterPro"/>
</dbReference>
<dbReference type="InterPro" id="IPR012187">
    <property type="entry name" value="Disulphide_bond_form_BdbC"/>
</dbReference>
<evidence type="ECO:0000256" key="9">
    <source>
        <dbReference type="ARBA" id="ARBA00023157"/>
    </source>
</evidence>
<evidence type="ECO:0000313" key="14">
    <source>
        <dbReference type="Proteomes" id="UP000176233"/>
    </source>
</evidence>
<keyword evidence="8 12" id="KW-0472">Membrane</keyword>
<accession>A0A1F5NRX8</accession>
<feature type="transmembrane region" description="Helical" evidence="12">
    <location>
        <begin position="7"/>
        <end position="27"/>
    </location>
</feature>
<evidence type="ECO:0000256" key="4">
    <source>
        <dbReference type="ARBA" id="ARBA00022692"/>
    </source>
</evidence>
<dbReference type="Proteomes" id="UP000176233">
    <property type="component" value="Unassembled WGS sequence"/>
</dbReference>
<dbReference type="GO" id="GO:0016020">
    <property type="term" value="C:membrane"/>
    <property type="evidence" value="ECO:0007669"/>
    <property type="project" value="UniProtKB-SubCell"/>
</dbReference>
<dbReference type="PANTHER" id="PTHR43469">
    <property type="entry name" value="DISULFIDE FORMATION PROTEIN-RELATED"/>
    <property type="match status" value="1"/>
</dbReference>
<proteinExistence type="inferred from homology"/>
<feature type="transmembrane region" description="Helical" evidence="12">
    <location>
        <begin position="108"/>
        <end position="133"/>
    </location>
</feature>
<keyword evidence="9" id="KW-1015">Disulfide bond</keyword>
<organism evidence="13 14">
    <name type="scientific">Candidatus Doudnabacteria bacterium RIFCSPHIGHO2_01_FULL_45_18</name>
    <dbReference type="NCBI Taxonomy" id="1817823"/>
    <lineage>
        <taxon>Bacteria</taxon>
        <taxon>Candidatus Doudnaibacteriota</taxon>
    </lineage>
</organism>
<evidence type="ECO:0000256" key="2">
    <source>
        <dbReference type="ARBA" id="ARBA00007602"/>
    </source>
</evidence>
<evidence type="ECO:0000313" key="13">
    <source>
        <dbReference type="EMBL" id="OGE80388.1"/>
    </source>
</evidence>
<dbReference type="Gene3D" id="1.20.1550.10">
    <property type="entry name" value="DsbB-like"/>
    <property type="match status" value="1"/>
</dbReference>
<sequence length="141" mass="16054">MSIIRRNILYIAWTFALVASMGSLYMSNVLHWTPCVLCWYQRIFLYPLVFVIGAGIIKKITDLEYLVLPLTVTGGAIAFYHSLLQYGIISEKFVVCTSGVSCTEPYHILYPFITVPLLSLITFIAISLGMYIYHIKKEKMS</sequence>
<keyword evidence="11" id="KW-0676">Redox-active center</keyword>
<reference evidence="13 14" key="1">
    <citation type="journal article" date="2016" name="Nat. Commun.">
        <title>Thousands of microbial genomes shed light on interconnected biogeochemical processes in an aquifer system.</title>
        <authorList>
            <person name="Anantharaman K."/>
            <person name="Brown C.T."/>
            <person name="Hug L.A."/>
            <person name="Sharon I."/>
            <person name="Castelle C.J."/>
            <person name="Probst A.J."/>
            <person name="Thomas B.C."/>
            <person name="Singh A."/>
            <person name="Wilkins M.J."/>
            <person name="Karaoz U."/>
            <person name="Brodie E.L."/>
            <person name="Williams K.H."/>
            <person name="Hubbard S.S."/>
            <person name="Banfield J.F."/>
        </authorList>
    </citation>
    <scope>NUCLEOTIDE SEQUENCE [LARGE SCALE GENOMIC DNA]</scope>
</reference>
<dbReference type="PIRSF" id="PIRSF036659">
    <property type="entry name" value="BdbC"/>
    <property type="match status" value="1"/>
</dbReference>
<evidence type="ECO:0000256" key="7">
    <source>
        <dbReference type="ARBA" id="ARBA00023002"/>
    </source>
</evidence>
<evidence type="ECO:0000256" key="1">
    <source>
        <dbReference type="ARBA" id="ARBA00004141"/>
    </source>
</evidence>
<dbReference type="SUPFAM" id="SSF158442">
    <property type="entry name" value="DsbB-like"/>
    <property type="match status" value="1"/>
</dbReference>
<keyword evidence="4 12" id="KW-0812">Transmembrane</keyword>
<feature type="transmembrane region" description="Helical" evidence="12">
    <location>
        <begin position="66"/>
        <end position="88"/>
    </location>
</feature>
<gene>
    <name evidence="13" type="ORF">A2660_01890</name>
</gene>
<keyword evidence="5" id="KW-0249">Electron transport</keyword>
<evidence type="ECO:0008006" key="15">
    <source>
        <dbReference type="Google" id="ProtNLM"/>
    </source>
</evidence>
<dbReference type="InterPro" id="IPR023380">
    <property type="entry name" value="DsbB-like_sf"/>
</dbReference>
<name>A0A1F5NRX8_9BACT</name>
<keyword evidence="3" id="KW-0813">Transport</keyword>
<dbReference type="GO" id="GO:0015035">
    <property type="term" value="F:protein-disulfide reductase activity"/>
    <property type="evidence" value="ECO:0007669"/>
    <property type="project" value="InterPro"/>
</dbReference>
<evidence type="ECO:0000256" key="6">
    <source>
        <dbReference type="ARBA" id="ARBA00022989"/>
    </source>
</evidence>
<evidence type="ECO:0000256" key="5">
    <source>
        <dbReference type="ARBA" id="ARBA00022982"/>
    </source>
</evidence>
<comment type="caution">
    <text evidence="13">The sequence shown here is derived from an EMBL/GenBank/DDBJ whole genome shotgun (WGS) entry which is preliminary data.</text>
</comment>
<protein>
    <recommendedName>
        <fullName evidence="15">2-oxoglutarate dehydrogenase</fullName>
    </recommendedName>
</protein>
<evidence type="ECO:0000256" key="8">
    <source>
        <dbReference type="ARBA" id="ARBA00023136"/>
    </source>
</evidence>
<evidence type="ECO:0000256" key="10">
    <source>
        <dbReference type="ARBA" id="ARBA00023186"/>
    </source>
</evidence>
<dbReference type="EMBL" id="MFEJ01000014">
    <property type="protein sequence ID" value="OGE80388.1"/>
    <property type="molecule type" value="Genomic_DNA"/>
</dbReference>
<dbReference type="InterPro" id="IPR003752">
    <property type="entry name" value="DiS_bond_form_DsbB/BdbC"/>
</dbReference>
<evidence type="ECO:0000256" key="12">
    <source>
        <dbReference type="SAM" id="Phobius"/>
    </source>
</evidence>
<evidence type="ECO:0000256" key="3">
    <source>
        <dbReference type="ARBA" id="ARBA00022448"/>
    </source>
</evidence>
<comment type="subcellular location">
    <subcellularLocation>
        <location evidence="1">Membrane</location>
        <topology evidence="1">Multi-pass membrane protein</topology>
    </subcellularLocation>
</comment>
<comment type="similarity">
    <text evidence="2">Belongs to the DsbB family. BdbC subfamily.</text>
</comment>